<keyword evidence="1" id="KW-0238">DNA-binding</keyword>
<dbReference type="CDD" id="cd00093">
    <property type="entry name" value="HTH_XRE"/>
    <property type="match status" value="1"/>
</dbReference>
<dbReference type="InterPro" id="IPR001387">
    <property type="entry name" value="Cro/C1-type_HTH"/>
</dbReference>
<evidence type="ECO:0000256" key="2">
    <source>
        <dbReference type="SAM" id="Coils"/>
    </source>
</evidence>
<protein>
    <submittedName>
        <fullName evidence="4">Helix-turn-helix domain-containing protein</fullName>
    </submittedName>
</protein>
<dbReference type="EMBL" id="JBHLWB010000010">
    <property type="protein sequence ID" value="MFC0309913.1"/>
    <property type="molecule type" value="Genomic_DNA"/>
</dbReference>
<reference evidence="4 5" key="1">
    <citation type="submission" date="2024-09" db="EMBL/GenBank/DDBJ databases">
        <authorList>
            <person name="Sun Q."/>
            <person name="Mori K."/>
        </authorList>
    </citation>
    <scope>NUCLEOTIDE SEQUENCE [LARGE SCALE GENOMIC DNA]</scope>
    <source>
        <strain evidence="4 5">CCM 7539</strain>
    </source>
</reference>
<dbReference type="PANTHER" id="PTHR46558:SF4">
    <property type="entry name" value="DNA-BIDING PHAGE PROTEIN"/>
    <property type="match status" value="1"/>
</dbReference>
<gene>
    <name evidence="4" type="ORF">ACFFHK_09410</name>
</gene>
<keyword evidence="5" id="KW-1185">Reference proteome</keyword>
<feature type="domain" description="HTH cro/C1-type" evidence="3">
    <location>
        <begin position="7"/>
        <end position="61"/>
    </location>
</feature>
<keyword evidence="2" id="KW-0175">Coiled coil</keyword>
<dbReference type="SUPFAM" id="SSF47413">
    <property type="entry name" value="lambda repressor-like DNA-binding domains"/>
    <property type="match status" value="1"/>
</dbReference>
<organism evidence="4 5">
    <name type="scientific">Gallibacterium trehalosifermentans</name>
    <dbReference type="NCBI Taxonomy" id="516935"/>
    <lineage>
        <taxon>Bacteria</taxon>
        <taxon>Pseudomonadati</taxon>
        <taxon>Pseudomonadota</taxon>
        <taxon>Gammaproteobacteria</taxon>
        <taxon>Pasteurellales</taxon>
        <taxon>Pasteurellaceae</taxon>
        <taxon>Gallibacterium</taxon>
    </lineage>
</organism>
<dbReference type="Gene3D" id="1.10.260.40">
    <property type="entry name" value="lambda repressor-like DNA-binding domains"/>
    <property type="match status" value="1"/>
</dbReference>
<dbReference type="PROSITE" id="PS50943">
    <property type="entry name" value="HTH_CROC1"/>
    <property type="match status" value="1"/>
</dbReference>
<proteinExistence type="predicted"/>
<evidence type="ECO:0000313" key="4">
    <source>
        <dbReference type="EMBL" id="MFC0309913.1"/>
    </source>
</evidence>
<evidence type="ECO:0000313" key="5">
    <source>
        <dbReference type="Proteomes" id="UP001589767"/>
    </source>
</evidence>
<dbReference type="InterPro" id="IPR010982">
    <property type="entry name" value="Lambda_DNA-bd_dom_sf"/>
</dbReference>
<accession>A0ABV6H344</accession>
<evidence type="ECO:0000256" key="1">
    <source>
        <dbReference type="ARBA" id="ARBA00023125"/>
    </source>
</evidence>
<name>A0ABV6H344_9PAST</name>
<sequence length="131" mass="15167">MEVYKTIRTMRDINQLTQEDMAEKLGISVNAYSKLERGISKISLEKLEQIAHIFNINISELFSAKEKGFFCLFSENSQNNSNYYANNDVVVSENEKLKLIIAHKDELLKQKEKEIQKLEEIVALLKDKLAQ</sequence>
<dbReference type="SMART" id="SM00530">
    <property type="entry name" value="HTH_XRE"/>
    <property type="match status" value="1"/>
</dbReference>
<dbReference type="Pfam" id="PF01381">
    <property type="entry name" value="HTH_3"/>
    <property type="match status" value="1"/>
</dbReference>
<comment type="caution">
    <text evidence="4">The sequence shown here is derived from an EMBL/GenBank/DDBJ whole genome shotgun (WGS) entry which is preliminary data.</text>
</comment>
<evidence type="ECO:0000259" key="3">
    <source>
        <dbReference type="PROSITE" id="PS50943"/>
    </source>
</evidence>
<dbReference type="Proteomes" id="UP001589767">
    <property type="component" value="Unassembled WGS sequence"/>
</dbReference>
<dbReference type="RefSeq" id="WP_382371809.1">
    <property type="nucleotide sequence ID" value="NZ_JBHLWB010000010.1"/>
</dbReference>
<feature type="coiled-coil region" evidence="2">
    <location>
        <begin position="94"/>
        <end position="128"/>
    </location>
</feature>
<dbReference type="PANTHER" id="PTHR46558">
    <property type="entry name" value="TRACRIPTIONAL REGULATORY PROTEIN-RELATED-RELATED"/>
    <property type="match status" value="1"/>
</dbReference>